<dbReference type="EMBL" id="CAJVQC010080591">
    <property type="protein sequence ID" value="CAG8818104.1"/>
    <property type="molecule type" value="Genomic_DNA"/>
</dbReference>
<reference evidence="1" key="1">
    <citation type="submission" date="2021-06" db="EMBL/GenBank/DDBJ databases">
        <authorList>
            <person name="Kallberg Y."/>
            <person name="Tangrot J."/>
            <person name="Rosling A."/>
        </authorList>
    </citation>
    <scope>NUCLEOTIDE SEQUENCE</scope>
    <source>
        <strain evidence="1">MA461A</strain>
    </source>
</reference>
<feature type="non-terminal residue" evidence="1">
    <location>
        <position position="1"/>
    </location>
</feature>
<keyword evidence="2" id="KW-1185">Reference proteome</keyword>
<evidence type="ECO:0000313" key="1">
    <source>
        <dbReference type="EMBL" id="CAG8818104.1"/>
    </source>
</evidence>
<comment type="caution">
    <text evidence="1">The sequence shown here is derived from an EMBL/GenBank/DDBJ whole genome shotgun (WGS) entry which is preliminary data.</text>
</comment>
<name>A0ACA9RYP3_9GLOM</name>
<gene>
    <name evidence="1" type="ORF">RPERSI_LOCUS24844</name>
</gene>
<organism evidence="1 2">
    <name type="scientific">Racocetra persica</name>
    <dbReference type="NCBI Taxonomy" id="160502"/>
    <lineage>
        <taxon>Eukaryota</taxon>
        <taxon>Fungi</taxon>
        <taxon>Fungi incertae sedis</taxon>
        <taxon>Mucoromycota</taxon>
        <taxon>Glomeromycotina</taxon>
        <taxon>Glomeromycetes</taxon>
        <taxon>Diversisporales</taxon>
        <taxon>Gigasporaceae</taxon>
        <taxon>Racocetra</taxon>
    </lineage>
</organism>
<proteinExistence type="predicted"/>
<evidence type="ECO:0000313" key="2">
    <source>
        <dbReference type="Proteomes" id="UP000789920"/>
    </source>
</evidence>
<sequence length="212" mass="23745">YYGGNQFIDQVETLCQQRALEAFDLDKSKWGVNVQSLSDTKKISAVSEYFETVPYRLSEKTGIIDYDALEATAKLYRPKLIIAGASAYPRNYDYARMKKITDKINAYLMADIAHISGMISAGVLPSPFEFADIVTTTTHKSLRGPRGAMIFYRKGVRKVDSKGKEILYDLENPINQSVFPGHQGGPHNHTITALAVALKQAKSPIFKEYQQQ</sequence>
<feature type="non-terminal residue" evidence="1">
    <location>
        <position position="212"/>
    </location>
</feature>
<dbReference type="Proteomes" id="UP000789920">
    <property type="component" value="Unassembled WGS sequence"/>
</dbReference>
<accession>A0ACA9RYP3</accession>
<protein>
    <submittedName>
        <fullName evidence="1">16893_t:CDS:1</fullName>
    </submittedName>
</protein>